<dbReference type="Gene3D" id="2.60.40.4350">
    <property type="match status" value="1"/>
</dbReference>
<name>H2J4S1_MARPK</name>
<organism evidence="1 2">
    <name type="scientific">Marinitoga piezophila (strain DSM 14283 / JCM 11233 / KA3)</name>
    <dbReference type="NCBI Taxonomy" id="443254"/>
    <lineage>
        <taxon>Bacteria</taxon>
        <taxon>Thermotogati</taxon>
        <taxon>Thermotogota</taxon>
        <taxon>Thermotogae</taxon>
        <taxon>Petrotogales</taxon>
        <taxon>Petrotogaceae</taxon>
        <taxon>Marinitoga</taxon>
    </lineage>
</organism>
<reference evidence="1 2" key="1">
    <citation type="journal article" date="2012" name="J. Bacteriol.">
        <title>Complete Genome Sequence of the Thermophilic, Piezophilic, Heterotrophic Bacterium Marinitoga piezophila KA3.</title>
        <authorList>
            <person name="Lucas S."/>
            <person name="Han J."/>
            <person name="Lapidus A."/>
            <person name="Cheng J.F."/>
            <person name="Goodwin L.A."/>
            <person name="Pitluck S."/>
            <person name="Peters L."/>
            <person name="Mikhailova N."/>
            <person name="Teshima H."/>
            <person name="Detter J.C."/>
            <person name="Han C."/>
            <person name="Tapia R."/>
            <person name="Land M."/>
            <person name="Hauser L."/>
            <person name="Kyrpides N.C."/>
            <person name="Ivanova N."/>
            <person name="Pagani I."/>
            <person name="Vannier P."/>
            <person name="Oger P."/>
            <person name="Bartlett D.H."/>
            <person name="Noll K.M."/>
            <person name="Woyke T."/>
            <person name="Jebbar M."/>
        </authorList>
    </citation>
    <scope>NUCLEOTIDE SEQUENCE [LARGE SCALE GENOMIC DNA]</scope>
    <source>
        <strain evidence="2">DSM 14283 / JCM 11233 / KA3</strain>
    </source>
</reference>
<dbReference type="RefSeq" id="WP_014295928.1">
    <property type="nucleotide sequence ID" value="NC_016751.1"/>
</dbReference>
<dbReference type="HOGENOM" id="CLU_044328_1_0_0"/>
<accession>H2J4S1</accession>
<dbReference type="STRING" id="443254.Marpi_0412"/>
<dbReference type="Proteomes" id="UP000007161">
    <property type="component" value="Chromosome"/>
</dbReference>
<gene>
    <name evidence="1" type="ordered locus">Marpi_0412</name>
</gene>
<protein>
    <submittedName>
        <fullName evidence="1">CRISPR type III-B/RAMP module-associated protein Cmr3</fullName>
    </submittedName>
</protein>
<dbReference type="InterPro" id="IPR010165">
    <property type="entry name" value="CRISPR-Cmr3_IIIB"/>
</dbReference>
<dbReference type="EMBL" id="CP003257">
    <property type="protein sequence ID" value="AEX84856.1"/>
    <property type="molecule type" value="Genomic_DNA"/>
</dbReference>
<dbReference type="InterPro" id="IPR019117">
    <property type="entry name" value="CRISPR-assoc_protein_Cmr3"/>
</dbReference>
<dbReference type="OrthoDB" id="37392at2"/>
<dbReference type="eggNOG" id="COG1769">
    <property type="taxonomic scope" value="Bacteria"/>
</dbReference>
<proteinExistence type="predicted"/>
<sequence length="325" mass="38024">MKKIKTLFIKPVDWVGFRKSKTFSHAEETIFPNPKTFYGAIMTAYMRKKNLTQEEIEQIIKDKKLKIIGPFLTDSESNIYFRMPAIIKQNDITKEFYKGEIDETFTFNLNGKELYGIKYKSMRNLKEPEKTYISLNELEELKKGNLKISNDNSEIYFKEEKIGIALENRKAMEGMLYSYSYFRFIDDAGFAFFIERDELNILNEIEIITLGTKGKMAKIEIKEIETSIFDPIIDTQKGLLLLTPAYFEDGVKPIFDSNIIAIANYKPETIGYWDLKNNHPGEQFKVVPSGSVYVIKGDFEKENYKINFTDKYDEYNFGKYIEIKI</sequence>
<keyword evidence="2" id="KW-1185">Reference proteome</keyword>
<dbReference type="Pfam" id="PF09700">
    <property type="entry name" value="Cas_Cmr3"/>
    <property type="match status" value="1"/>
</dbReference>
<dbReference type="Gene3D" id="3.30.70.2940">
    <property type="match status" value="1"/>
</dbReference>
<dbReference type="AlphaFoldDB" id="H2J4S1"/>
<evidence type="ECO:0000313" key="1">
    <source>
        <dbReference type="EMBL" id="AEX84856.1"/>
    </source>
</evidence>
<dbReference type="NCBIfam" id="TIGR01888">
    <property type="entry name" value="cas_cmr3"/>
    <property type="match status" value="1"/>
</dbReference>
<reference evidence="2" key="2">
    <citation type="submission" date="2012-01" db="EMBL/GenBank/DDBJ databases">
        <title>Complete sequence of chromosome of Marinitoga piezophila KA3.</title>
        <authorList>
            <person name="Lucas S."/>
            <person name="Han J."/>
            <person name="Lapidus A."/>
            <person name="Cheng J.-F."/>
            <person name="Goodwin L."/>
            <person name="Pitluck S."/>
            <person name="Peters L."/>
            <person name="Mikhailova N."/>
            <person name="Teshima H."/>
            <person name="Detter J.C."/>
            <person name="Han C."/>
            <person name="Tapia R."/>
            <person name="Land M."/>
            <person name="Hauser L."/>
            <person name="Kyrpides N."/>
            <person name="Ivanova N."/>
            <person name="Pagani I."/>
            <person name="Jebbar M."/>
            <person name="Vannier P."/>
            <person name="Oger P."/>
            <person name="Cario A."/>
            <person name="Bartlett D."/>
            <person name="Noll K.M."/>
            <person name="Woyke T."/>
        </authorList>
    </citation>
    <scope>NUCLEOTIDE SEQUENCE [LARGE SCALE GENOMIC DNA]</scope>
    <source>
        <strain evidence="2">DSM 14283 / JCM 11233 / KA3</strain>
    </source>
</reference>
<evidence type="ECO:0000313" key="2">
    <source>
        <dbReference type="Proteomes" id="UP000007161"/>
    </source>
</evidence>
<dbReference type="KEGG" id="mpz:Marpi_0412"/>